<dbReference type="RefSeq" id="WP_130351327.1">
    <property type="nucleotide sequence ID" value="NZ_SGWY01000001.1"/>
</dbReference>
<sequence length="85" mass="8574">MVDDIPAGGAGTDEADPRAAAIRFVTRDISDEEAAAVTAVLLATLDETTVAASVAEPARNAWVQSAGALRSPLAVGPGAWGRTGR</sequence>
<accession>A0A4Q7MI71</accession>
<dbReference type="Pfam" id="PF13822">
    <property type="entry name" value="ACC_epsilon"/>
    <property type="match status" value="1"/>
</dbReference>
<proteinExistence type="predicted"/>
<gene>
    <name evidence="1" type="ORF">EV187_0363</name>
</gene>
<dbReference type="GO" id="GO:0003989">
    <property type="term" value="F:acetyl-CoA carboxylase activity"/>
    <property type="evidence" value="ECO:0007669"/>
    <property type="project" value="InterPro"/>
</dbReference>
<reference evidence="1 2" key="1">
    <citation type="submission" date="2019-02" db="EMBL/GenBank/DDBJ databases">
        <title>Genomic Encyclopedia of Type Strains, Phase IV (KMG-IV): sequencing the most valuable type-strain genomes for metagenomic binning, comparative biology and taxonomic classification.</title>
        <authorList>
            <person name="Goeker M."/>
        </authorList>
    </citation>
    <scope>NUCLEOTIDE SEQUENCE [LARGE SCALE GENOMIC DNA]</scope>
    <source>
        <strain evidence="1 2">DSM 43045</strain>
    </source>
</reference>
<dbReference type="AlphaFoldDB" id="A0A4Q7MI71"/>
<evidence type="ECO:0000313" key="2">
    <source>
        <dbReference type="Proteomes" id="UP000293289"/>
    </source>
</evidence>
<evidence type="ECO:0000313" key="1">
    <source>
        <dbReference type="EMBL" id="RZS67941.1"/>
    </source>
</evidence>
<name>A0A4Q7MI71_9MICO</name>
<dbReference type="OrthoDB" id="5007982at2"/>
<protein>
    <submittedName>
        <fullName evidence="1">Acyl-CoA carboxylase epsilon subunit-like protein</fullName>
    </submittedName>
</protein>
<keyword evidence="2" id="KW-1185">Reference proteome</keyword>
<comment type="caution">
    <text evidence="1">The sequence shown here is derived from an EMBL/GenBank/DDBJ whole genome shotgun (WGS) entry which is preliminary data.</text>
</comment>
<dbReference type="Proteomes" id="UP000293289">
    <property type="component" value="Unassembled WGS sequence"/>
</dbReference>
<dbReference type="EMBL" id="SGWY01000001">
    <property type="protein sequence ID" value="RZS67941.1"/>
    <property type="molecule type" value="Genomic_DNA"/>
</dbReference>
<dbReference type="InterPro" id="IPR032716">
    <property type="entry name" value="ACC_epsilon"/>
</dbReference>
<organism evidence="1 2">
    <name type="scientific">Agromyces ramosus</name>
    <dbReference type="NCBI Taxonomy" id="33879"/>
    <lineage>
        <taxon>Bacteria</taxon>
        <taxon>Bacillati</taxon>
        <taxon>Actinomycetota</taxon>
        <taxon>Actinomycetes</taxon>
        <taxon>Micrococcales</taxon>
        <taxon>Microbacteriaceae</taxon>
        <taxon>Agromyces</taxon>
    </lineage>
</organism>
<dbReference type="GO" id="GO:0004658">
    <property type="term" value="F:propionyl-CoA carboxylase activity"/>
    <property type="evidence" value="ECO:0007669"/>
    <property type="project" value="InterPro"/>
</dbReference>